<dbReference type="PANTHER" id="PTHR30055">
    <property type="entry name" value="HTH-TYPE TRANSCRIPTIONAL REGULATOR RUTR"/>
    <property type="match status" value="1"/>
</dbReference>
<dbReference type="AlphaFoldDB" id="U2YNF5"/>
<accession>U2YNF5</accession>
<evidence type="ECO:0000256" key="3">
    <source>
        <dbReference type="ARBA" id="ARBA00023163"/>
    </source>
</evidence>
<feature type="region of interest" description="Disordered" evidence="5">
    <location>
        <begin position="1"/>
        <end position="26"/>
    </location>
</feature>
<dbReference type="eggNOG" id="COG1309">
    <property type="taxonomic scope" value="Bacteria"/>
</dbReference>
<dbReference type="Pfam" id="PF16859">
    <property type="entry name" value="TetR_C_11"/>
    <property type="match status" value="1"/>
</dbReference>
<feature type="domain" description="HTH tetR-type" evidence="6">
    <location>
        <begin position="28"/>
        <end position="87"/>
    </location>
</feature>
<protein>
    <submittedName>
        <fullName evidence="7">Putative TetR family transcriptional regulator</fullName>
    </submittedName>
</protein>
<dbReference type="InterPro" id="IPR050109">
    <property type="entry name" value="HTH-type_TetR-like_transc_reg"/>
</dbReference>
<keyword evidence="2 4" id="KW-0238">DNA-binding</keyword>
<dbReference type="SUPFAM" id="SSF48498">
    <property type="entry name" value="Tetracyclin repressor-like, C-terminal domain"/>
    <property type="match status" value="1"/>
</dbReference>
<dbReference type="InterPro" id="IPR009057">
    <property type="entry name" value="Homeodomain-like_sf"/>
</dbReference>
<evidence type="ECO:0000256" key="1">
    <source>
        <dbReference type="ARBA" id="ARBA00023015"/>
    </source>
</evidence>
<comment type="caution">
    <text evidence="7">The sequence shown here is derived from an EMBL/GenBank/DDBJ whole genome shotgun (WGS) entry which is preliminary data.</text>
</comment>
<evidence type="ECO:0000313" key="7">
    <source>
        <dbReference type="EMBL" id="GAD50102.1"/>
    </source>
</evidence>
<reference evidence="7 8" key="1">
    <citation type="submission" date="2013-09" db="EMBL/GenBank/DDBJ databases">
        <title>Whole genome shotgun sequence of Novosphingobium tardaugens NBRC 16725.</title>
        <authorList>
            <person name="Isaki S."/>
            <person name="Hosoyama A."/>
            <person name="Tsuchikane K."/>
            <person name="Katsumata H."/>
            <person name="Ando Y."/>
            <person name="Yamazaki S."/>
            <person name="Fujita N."/>
        </authorList>
    </citation>
    <scope>NUCLEOTIDE SEQUENCE [LARGE SCALE GENOMIC DNA]</scope>
    <source>
        <strain evidence="7 8">NBRC 16725</strain>
    </source>
</reference>
<dbReference type="PROSITE" id="PS50977">
    <property type="entry name" value="HTH_TETR_2"/>
    <property type="match status" value="1"/>
</dbReference>
<sequence length="223" mass="24416">MQGGIAVTTEDTTRQNSGRIGRPGGRTERVRKAVADAVIELIRTEGIAFELQAVARLAGVGRATVFRHWPDRASLIGEALAEHTAQLDFPLTGDWKADLHRIAAELRVFLASPAEQAFNRTMFAARNSGFNAQLIAYWTPVIQRIKAPLEEARMKGEIDRNTDVEMVIQTLISTLLVESLVDNLQTETDLGARLVDQLCRGITKPQPGTPDSPGRGPRISVPL</sequence>
<dbReference type="EMBL" id="BASZ01000007">
    <property type="protein sequence ID" value="GAD50102.1"/>
    <property type="molecule type" value="Genomic_DNA"/>
</dbReference>
<dbReference type="InterPro" id="IPR011075">
    <property type="entry name" value="TetR_C"/>
</dbReference>
<dbReference type="OrthoDB" id="9795011at2"/>
<evidence type="ECO:0000256" key="4">
    <source>
        <dbReference type="PROSITE-ProRule" id="PRU00335"/>
    </source>
</evidence>
<dbReference type="Proteomes" id="UP000016568">
    <property type="component" value="Unassembled WGS sequence"/>
</dbReference>
<dbReference type="Pfam" id="PF00440">
    <property type="entry name" value="TetR_N"/>
    <property type="match status" value="1"/>
</dbReference>
<dbReference type="GO" id="GO:0003700">
    <property type="term" value="F:DNA-binding transcription factor activity"/>
    <property type="evidence" value="ECO:0007669"/>
    <property type="project" value="TreeGrafter"/>
</dbReference>
<evidence type="ECO:0000259" key="6">
    <source>
        <dbReference type="PROSITE" id="PS50977"/>
    </source>
</evidence>
<name>U2YNF5_9SPHN</name>
<dbReference type="PANTHER" id="PTHR30055:SF148">
    <property type="entry name" value="TETR-FAMILY TRANSCRIPTIONAL REGULATOR"/>
    <property type="match status" value="1"/>
</dbReference>
<feature type="region of interest" description="Disordered" evidence="5">
    <location>
        <begin position="201"/>
        <end position="223"/>
    </location>
</feature>
<dbReference type="InterPro" id="IPR001647">
    <property type="entry name" value="HTH_TetR"/>
</dbReference>
<dbReference type="Gene3D" id="1.10.357.10">
    <property type="entry name" value="Tetracycline Repressor, domain 2"/>
    <property type="match status" value="1"/>
</dbReference>
<evidence type="ECO:0000256" key="5">
    <source>
        <dbReference type="SAM" id="MobiDB-lite"/>
    </source>
</evidence>
<keyword evidence="1" id="KW-0805">Transcription regulation</keyword>
<dbReference type="KEGG" id="ntd:EGO55_06255"/>
<dbReference type="InterPro" id="IPR036271">
    <property type="entry name" value="Tet_transcr_reg_TetR-rel_C_sf"/>
</dbReference>
<dbReference type="GO" id="GO:0000976">
    <property type="term" value="F:transcription cis-regulatory region binding"/>
    <property type="evidence" value="ECO:0007669"/>
    <property type="project" value="TreeGrafter"/>
</dbReference>
<evidence type="ECO:0000313" key="8">
    <source>
        <dbReference type="Proteomes" id="UP000016568"/>
    </source>
</evidence>
<dbReference type="SUPFAM" id="SSF46689">
    <property type="entry name" value="Homeodomain-like"/>
    <property type="match status" value="1"/>
</dbReference>
<keyword evidence="8" id="KW-1185">Reference proteome</keyword>
<gene>
    <name evidence="7" type="ORF">NT2_07_01020</name>
</gene>
<feature type="DNA-binding region" description="H-T-H motif" evidence="4">
    <location>
        <begin position="50"/>
        <end position="69"/>
    </location>
</feature>
<proteinExistence type="predicted"/>
<dbReference type="Gene3D" id="1.10.10.60">
    <property type="entry name" value="Homeodomain-like"/>
    <property type="match status" value="1"/>
</dbReference>
<evidence type="ECO:0000256" key="2">
    <source>
        <dbReference type="ARBA" id="ARBA00023125"/>
    </source>
</evidence>
<organism evidence="7 8">
    <name type="scientific">Caenibius tardaugens NBRC 16725</name>
    <dbReference type="NCBI Taxonomy" id="1219035"/>
    <lineage>
        <taxon>Bacteria</taxon>
        <taxon>Pseudomonadati</taxon>
        <taxon>Pseudomonadota</taxon>
        <taxon>Alphaproteobacteria</taxon>
        <taxon>Sphingomonadales</taxon>
        <taxon>Erythrobacteraceae</taxon>
        <taxon>Caenibius</taxon>
    </lineage>
</organism>
<keyword evidence="3" id="KW-0804">Transcription</keyword>